<feature type="region of interest" description="Disordered" evidence="4">
    <location>
        <begin position="363"/>
        <end position="382"/>
    </location>
</feature>
<proteinExistence type="predicted"/>
<evidence type="ECO:0000256" key="3">
    <source>
        <dbReference type="PROSITE-ProRule" id="PRU00339"/>
    </source>
</evidence>
<protein>
    <recommendedName>
        <fullName evidence="5">Lcl C-terminal domain-containing protein</fullName>
    </recommendedName>
</protein>
<dbReference type="Gene3D" id="1.25.40.10">
    <property type="entry name" value="Tetratricopeptide repeat domain"/>
    <property type="match status" value="2"/>
</dbReference>
<dbReference type="SMART" id="SM00028">
    <property type="entry name" value="TPR"/>
    <property type="match status" value="4"/>
</dbReference>
<dbReference type="InterPro" id="IPR011990">
    <property type="entry name" value="TPR-like_helical_dom_sf"/>
</dbReference>
<feature type="repeat" description="TPR" evidence="3">
    <location>
        <begin position="227"/>
        <end position="260"/>
    </location>
</feature>
<evidence type="ECO:0000313" key="6">
    <source>
        <dbReference type="EMBL" id="GAK55279.1"/>
    </source>
</evidence>
<dbReference type="InterPro" id="IPR011460">
    <property type="entry name" value="Lcl_C"/>
</dbReference>
<dbReference type="PROSITE" id="PS51257">
    <property type="entry name" value="PROKAR_LIPOPROTEIN"/>
    <property type="match status" value="1"/>
</dbReference>
<evidence type="ECO:0000256" key="2">
    <source>
        <dbReference type="ARBA" id="ARBA00022803"/>
    </source>
</evidence>
<dbReference type="PROSITE" id="PS50293">
    <property type="entry name" value="TPR_REGION"/>
    <property type="match status" value="1"/>
</dbReference>
<organism evidence="6">
    <name type="scientific">Vecturithrix granuli</name>
    <dbReference type="NCBI Taxonomy" id="1499967"/>
    <lineage>
        <taxon>Bacteria</taxon>
        <taxon>Candidatus Moduliflexota</taxon>
        <taxon>Candidatus Vecturitrichia</taxon>
        <taxon>Candidatus Vecturitrichales</taxon>
        <taxon>Candidatus Vecturitrichaceae</taxon>
        <taxon>Candidatus Vecturithrix</taxon>
    </lineage>
</organism>
<dbReference type="Pfam" id="PF13181">
    <property type="entry name" value="TPR_8"/>
    <property type="match status" value="1"/>
</dbReference>
<accession>A0A0S6W9V7</accession>
<dbReference type="Proteomes" id="UP000030661">
    <property type="component" value="Unassembled WGS sequence"/>
</dbReference>
<dbReference type="InterPro" id="IPR019734">
    <property type="entry name" value="TPR_rpt"/>
</dbReference>
<dbReference type="eggNOG" id="COG0515">
    <property type="taxonomic scope" value="Bacteria"/>
</dbReference>
<feature type="repeat" description="TPR" evidence="3">
    <location>
        <begin position="268"/>
        <end position="301"/>
    </location>
</feature>
<keyword evidence="2 3" id="KW-0802">TPR repeat</keyword>
<evidence type="ECO:0000256" key="1">
    <source>
        <dbReference type="ARBA" id="ARBA00022737"/>
    </source>
</evidence>
<feature type="domain" description="Lcl C-terminal" evidence="5">
    <location>
        <begin position="449"/>
        <end position="562"/>
    </location>
</feature>
<dbReference type="PANTHER" id="PTHR45586">
    <property type="entry name" value="TPR REPEAT-CONTAINING PROTEIN PA4667"/>
    <property type="match status" value="1"/>
</dbReference>
<dbReference type="PROSITE" id="PS50005">
    <property type="entry name" value="TPR"/>
    <property type="match status" value="3"/>
</dbReference>
<dbReference type="Pfam" id="PF00515">
    <property type="entry name" value="TPR_1"/>
    <property type="match status" value="1"/>
</dbReference>
<dbReference type="InterPro" id="IPR051012">
    <property type="entry name" value="CellSynth/LPSAsmb/PSIAsmb"/>
</dbReference>
<sequence length="562" mass="64332">MNDLVKKSMLFIIGICCVLSGCVEWRHPDALYGEAPRPPLEKGREHERKHRYAEAEQEYLQITDEAVKEMTLNQLASAWDSVNANIIRAQELVKQQPTLARARLQLAREYYNKGLLCARYWKESMGDYPRDFVLEEQEYFFTASLEQAKKALQFQPVFPEARLLMSEIYLVNRLHNEGLKELKQLIRKHPDYAKGYYAIGNAYLEMKQYDKVERYYIRAIKLDPDFLDAYYMLGKFYFERQWYDYAVYTYLELLRKNPKDWPSFDMLIDACHQLGNYYVEQEQYNQAIGIFQAILEVKSSYPVHQSLLQARKKRDEAALMAAEQESQGQAPVPSGEIHAPAAEVGSAPSLPEHILPVALQPAQVPSPEAVPPTPPEESFPGAEETSAIPVAQVQLRNTPATLSNQDIIHIIQQRGFNHPNNLTNWGLSGSVQGTFQHAYQPQTRNNDSVVVDQSTGLVWQQAGSTNQMTWNEAKAYIQQLNQNEFAGFADWRLPTVEELASLLEFQKKNGNYYIDPAFDVTQGFCWSVDMAAGANAAWAVAFHSGHVYYDPLDRTNYVRAVR</sequence>
<evidence type="ECO:0000313" key="7">
    <source>
        <dbReference type="Proteomes" id="UP000030661"/>
    </source>
</evidence>
<dbReference type="AlphaFoldDB" id="A0A0S6W9V7"/>
<keyword evidence="1" id="KW-0677">Repeat</keyword>
<dbReference type="Pfam" id="PF07603">
    <property type="entry name" value="Lcl_C"/>
    <property type="match status" value="1"/>
</dbReference>
<dbReference type="EMBL" id="DF820463">
    <property type="protein sequence ID" value="GAK55279.1"/>
    <property type="molecule type" value="Genomic_DNA"/>
</dbReference>
<keyword evidence="7" id="KW-1185">Reference proteome</keyword>
<dbReference type="STRING" id="1499967.U27_02111"/>
<gene>
    <name evidence="6" type="ORF">U27_02111</name>
</gene>
<name>A0A0S6W9V7_VECG1</name>
<evidence type="ECO:0000259" key="5">
    <source>
        <dbReference type="Pfam" id="PF07603"/>
    </source>
</evidence>
<feature type="compositionally biased region" description="Pro residues" evidence="4">
    <location>
        <begin position="368"/>
        <end position="377"/>
    </location>
</feature>
<dbReference type="SUPFAM" id="SSF48452">
    <property type="entry name" value="TPR-like"/>
    <property type="match status" value="1"/>
</dbReference>
<dbReference type="HOGENOM" id="CLU_484567_0_0_0"/>
<evidence type="ECO:0000256" key="4">
    <source>
        <dbReference type="SAM" id="MobiDB-lite"/>
    </source>
</evidence>
<reference evidence="6" key="1">
    <citation type="journal article" date="2015" name="PeerJ">
        <title>First genomic representation of candidate bacterial phylum KSB3 points to enhanced environmental sensing as a trigger of wastewater bulking.</title>
        <authorList>
            <person name="Sekiguchi Y."/>
            <person name="Ohashi A."/>
            <person name="Parks D.H."/>
            <person name="Yamauchi T."/>
            <person name="Tyson G.W."/>
            <person name="Hugenholtz P."/>
        </authorList>
    </citation>
    <scope>NUCLEOTIDE SEQUENCE [LARGE SCALE GENOMIC DNA]</scope>
</reference>
<dbReference type="eggNOG" id="COG0457">
    <property type="taxonomic scope" value="Bacteria"/>
</dbReference>
<feature type="repeat" description="TPR" evidence="3">
    <location>
        <begin position="193"/>
        <end position="226"/>
    </location>
</feature>
<dbReference type="PANTHER" id="PTHR45586:SF1">
    <property type="entry name" value="LIPOPOLYSACCHARIDE ASSEMBLY PROTEIN B"/>
    <property type="match status" value="1"/>
</dbReference>